<reference evidence="1" key="1">
    <citation type="submission" date="2023-07" db="EMBL/GenBank/DDBJ databases">
        <title>Chromosome-level genome assembly of Artemia franciscana.</title>
        <authorList>
            <person name="Jo E."/>
        </authorList>
    </citation>
    <scope>NUCLEOTIDE SEQUENCE</scope>
    <source>
        <tissue evidence="1">Whole body</tissue>
    </source>
</reference>
<proteinExistence type="predicted"/>
<protein>
    <recommendedName>
        <fullName evidence="3">LRAT domain-containing protein</fullName>
    </recommendedName>
</protein>
<gene>
    <name evidence="1" type="ORF">QYM36_009580</name>
</gene>
<comment type="caution">
    <text evidence="1">The sequence shown here is derived from an EMBL/GenBank/DDBJ whole genome shotgun (WGS) entry which is preliminary data.</text>
</comment>
<keyword evidence="2" id="KW-1185">Reference proteome</keyword>
<organism evidence="1 2">
    <name type="scientific">Artemia franciscana</name>
    <name type="common">Brine shrimp</name>
    <name type="synonym">Artemia sanfranciscana</name>
    <dbReference type="NCBI Taxonomy" id="6661"/>
    <lineage>
        <taxon>Eukaryota</taxon>
        <taxon>Metazoa</taxon>
        <taxon>Ecdysozoa</taxon>
        <taxon>Arthropoda</taxon>
        <taxon>Crustacea</taxon>
        <taxon>Branchiopoda</taxon>
        <taxon>Anostraca</taxon>
        <taxon>Artemiidae</taxon>
        <taxon>Artemia</taxon>
    </lineage>
</organism>
<dbReference type="Gene3D" id="3.90.1720.10">
    <property type="entry name" value="endopeptidase domain like (from Nostoc punctiforme)"/>
    <property type="match status" value="1"/>
</dbReference>
<evidence type="ECO:0000313" key="2">
    <source>
        <dbReference type="Proteomes" id="UP001187531"/>
    </source>
</evidence>
<evidence type="ECO:0008006" key="3">
    <source>
        <dbReference type="Google" id="ProtNLM"/>
    </source>
</evidence>
<dbReference type="EMBL" id="JAVRJZ010000014">
    <property type="protein sequence ID" value="KAK2713743.1"/>
    <property type="molecule type" value="Genomic_DNA"/>
</dbReference>
<sequence>MGHSALPKLPVENVDSQYNVSEWRANTKTCDINYQDLKPGDLMEFIRSRYNISYCHWAVYIGPMSGHAADRPGVLHTNNIAANNGDMITFNHIVVHMHGPDDPDKSRLIWLKPGFPIFFGIMEK</sequence>
<dbReference type="AlphaFoldDB" id="A0AA88KZY8"/>
<dbReference type="Proteomes" id="UP001187531">
    <property type="component" value="Unassembled WGS sequence"/>
</dbReference>
<evidence type="ECO:0000313" key="1">
    <source>
        <dbReference type="EMBL" id="KAK2713743.1"/>
    </source>
</evidence>
<accession>A0AA88KZY8</accession>
<name>A0AA88KZY8_ARTSF</name>